<sequence>MGGTKPWPEVPVGNKDHTDAAVVIIGAGISGMCMAIDLIKRNSLQNFVILEKSSSIGGTWHDNKYPGCCCDVWSMLYSYSFEQNPDWTREYPGQEEILDYLRNVAQKYQLYKHIRFNTSVEQATWDDATNRWKVDVKVTGGKDAEFNPAYSINCDFLVSAVGQLNQPRYPDIEGLEDFKGKIMHSARWDWSYNLEGKNVGVIGNGATAAQIIPEILPSTSSLTIYQRSPNWVIPRLDGPVSALRRAIYRYLPPVRWRIRAGMMDFRESFYDAVTDGSSEFADMLRTTCVDAMKTQIPSGGETGLWDKLTPSYNPGCKRVIISDDYYPAVASPKTTLETSKIARITETGIEMTDGTHHAHDLIVLATGFRTVEFLFPIHVTGTGGCSLADIWSGGASALYGTTVPSLPNFGMFYGPNTNLGHNSIILMIEAQSRYLNTLVSAVLDARNRGAKIGLMPKETRTEAFNDKIQEILKKSSFADPNCGSWYKNAEGRITNNWSGTVVEYQEMLSKVDWEDFETTAGKGVSGGESASRVVFGGGKLETKIGRVREETVVSNTVLALGTLSAVAAGAAWVWRGQLPKRLGLRA</sequence>
<name>A0A9P4LJG8_9PLEO</name>
<evidence type="ECO:0000256" key="3">
    <source>
        <dbReference type="ARBA" id="ARBA00022827"/>
    </source>
</evidence>
<evidence type="ECO:0000256" key="5">
    <source>
        <dbReference type="SAM" id="Phobius"/>
    </source>
</evidence>
<dbReference type="PANTHER" id="PTHR42877:SF4">
    <property type="entry name" value="FAD_NAD(P)-BINDING DOMAIN-CONTAINING PROTEIN-RELATED"/>
    <property type="match status" value="1"/>
</dbReference>
<keyword evidence="6" id="KW-0503">Monooxygenase</keyword>
<dbReference type="Proteomes" id="UP000799777">
    <property type="component" value="Unassembled WGS sequence"/>
</dbReference>
<feature type="transmembrane region" description="Helical" evidence="5">
    <location>
        <begin position="20"/>
        <end position="39"/>
    </location>
</feature>
<gene>
    <name evidence="6" type="ORF">EK21DRAFT_114690</name>
</gene>
<dbReference type="InterPro" id="IPR036188">
    <property type="entry name" value="FAD/NAD-bd_sf"/>
</dbReference>
<evidence type="ECO:0000256" key="1">
    <source>
        <dbReference type="ARBA" id="ARBA00010139"/>
    </source>
</evidence>
<feature type="transmembrane region" description="Helical" evidence="5">
    <location>
        <begin position="552"/>
        <end position="574"/>
    </location>
</feature>
<keyword evidence="2" id="KW-0285">Flavoprotein</keyword>
<comment type="caution">
    <text evidence="6">The sequence shown here is derived from an EMBL/GenBank/DDBJ whole genome shotgun (WGS) entry which is preliminary data.</text>
</comment>
<organism evidence="6 7">
    <name type="scientific">Setomelanomma holmii</name>
    <dbReference type="NCBI Taxonomy" id="210430"/>
    <lineage>
        <taxon>Eukaryota</taxon>
        <taxon>Fungi</taxon>
        <taxon>Dikarya</taxon>
        <taxon>Ascomycota</taxon>
        <taxon>Pezizomycotina</taxon>
        <taxon>Dothideomycetes</taxon>
        <taxon>Pleosporomycetidae</taxon>
        <taxon>Pleosporales</taxon>
        <taxon>Pleosporineae</taxon>
        <taxon>Phaeosphaeriaceae</taxon>
        <taxon>Setomelanomma</taxon>
    </lineage>
</organism>
<dbReference type="GO" id="GO:0050660">
    <property type="term" value="F:flavin adenine dinucleotide binding"/>
    <property type="evidence" value="ECO:0007669"/>
    <property type="project" value="InterPro"/>
</dbReference>
<comment type="similarity">
    <text evidence="1">Belongs to the FAD-binding monooxygenase family.</text>
</comment>
<keyword evidence="3" id="KW-0274">FAD</keyword>
<proteinExistence type="inferred from homology"/>
<evidence type="ECO:0000256" key="2">
    <source>
        <dbReference type="ARBA" id="ARBA00022630"/>
    </source>
</evidence>
<reference evidence="6" key="1">
    <citation type="journal article" date="2020" name="Stud. Mycol.">
        <title>101 Dothideomycetes genomes: a test case for predicting lifestyles and emergence of pathogens.</title>
        <authorList>
            <person name="Haridas S."/>
            <person name="Albert R."/>
            <person name="Binder M."/>
            <person name="Bloem J."/>
            <person name="Labutti K."/>
            <person name="Salamov A."/>
            <person name="Andreopoulos B."/>
            <person name="Baker S."/>
            <person name="Barry K."/>
            <person name="Bills G."/>
            <person name="Bluhm B."/>
            <person name="Cannon C."/>
            <person name="Castanera R."/>
            <person name="Culley D."/>
            <person name="Daum C."/>
            <person name="Ezra D."/>
            <person name="Gonzalez J."/>
            <person name="Henrissat B."/>
            <person name="Kuo A."/>
            <person name="Liang C."/>
            <person name="Lipzen A."/>
            <person name="Lutzoni F."/>
            <person name="Magnuson J."/>
            <person name="Mondo S."/>
            <person name="Nolan M."/>
            <person name="Ohm R."/>
            <person name="Pangilinan J."/>
            <person name="Park H.-J."/>
            <person name="Ramirez L."/>
            <person name="Alfaro M."/>
            <person name="Sun H."/>
            <person name="Tritt A."/>
            <person name="Yoshinaga Y."/>
            <person name="Zwiers L.-H."/>
            <person name="Turgeon B."/>
            <person name="Goodwin S."/>
            <person name="Spatafora J."/>
            <person name="Crous P."/>
            <person name="Grigoriev I."/>
        </authorList>
    </citation>
    <scope>NUCLEOTIDE SEQUENCE</scope>
    <source>
        <strain evidence="6">CBS 110217</strain>
    </source>
</reference>
<protein>
    <submittedName>
        <fullName evidence="6">Flavin-binding monooxygenase-like protein</fullName>
    </submittedName>
</protein>
<dbReference type="GO" id="GO:0050661">
    <property type="term" value="F:NADP binding"/>
    <property type="evidence" value="ECO:0007669"/>
    <property type="project" value="InterPro"/>
</dbReference>
<dbReference type="Gene3D" id="3.50.50.60">
    <property type="entry name" value="FAD/NAD(P)-binding domain"/>
    <property type="match status" value="2"/>
</dbReference>
<dbReference type="AlphaFoldDB" id="A0A9P4LJG8"/>
<dbReference type="InterPro" id="IPR020946">
    <property type="entry name" value="Flavin_mOase-like"/>
</dbReference>
<dbReference type="OrthoDB" id="74360at2759"/>
<evidence type="ECO:0000313" key="6">
    <source>
        <dbReference type="EMBL" id="KAF2027603.1"/>
    </source>
</evidence>
<dbReference type="EMBL" id="ML978224">
    <property type="protein sequence ID" value="KAF2027603.1"/>
    <property type="molecule type" value="Genomic_DNA"/>
</dbReference>
<keyword evidence="7" id="KW-1185">Reference proteome</keyword>
<evidence type="ECO:0000313" key="7">
    <source>
        <dbReference type="Proteomes" id="UP000799777"/>
    </source>
</evidence>
<dbReference type="Pfam" id="PF00743">
    <property type="entry name" value="FMO-like"/>
    <property type="match status" value="1"/>
</dbReference>
<dbReference type="InterPro" id="IPR051209">
    <property type="entry name" value="FAD-bind_Monooxygenase_sf"/>
</dbReference>
<keyword evidence="5" id="KW-0812">Transmembrane</keyword>
<accession>A0A9P4LJG8</accession>
<dbReference type="GO" id="GO:0004499">
    <property type="term" value="F:N,N-dimethylaniline monooxygenase activity"/>
    <property type="evidence" value="ECO:0007669"/>
    <property type="project" value="InterPro"/>
</dbReference>
<dbReference type="SUPFAM" id="SSF51905">
    <property type="entry name" value="FAD/NAD(P)-binding domain"/>
    <property type="match status" value="2"/>
</dbReference>
<evidence type="ECO:0000256" key="4">
    <source>
        <dbReference type="ARBA" id="ARBA00023002"/>
    </source>
</evidence>
<dbReference type="PANTHER" id="PTHR42877">
    <property type="entry name" value="L-ORNITHINE N(5)-MONOOXYGENASE-RELATED"/>
    <property type="match status" value="1"/>
</dbReference>
<keyword evidence="4" id="KW-0560">Oxidoreductase</keyword>
<keyword evidence="5" id="KW-0472">Membrane</keyword>
<keyword evidence="5" id="KW-1133">Transmembrane helix</keyword>